<feature type="region of interest" description="Disordered" evidence="1">
    <location>
        <begin position="122"/>
        <end position="141"/>
    </location>
</feature>
<feature type="compositionally biased region" description="Low complexity" evidence="1">
    <location>
        <begin position="77"/>
        <end position="93"/>
    </location>
</feature>
<sequence>MSLKDKSPSIKSMYIAAISAPVNTPQNSECLFQQERAKSTENSFNTILVHATTPEQSFGSPKIFNPSSEGSLYQWRSPNTFNNSSNQNDSSSDTSQEACVCYEYSPIPNKFKKKNYFNNSNLNNKNNEQYYHPSMLEDPWT</sequence>
<evidence type="ECO:0000313" key="3">
    <source>
        <dbReference type="Proteomes" id="UP000325440"/>
    </source>
</evidence>
<dbReference type="AlphaFoldDB" id="A0A5E4MBP1"/>
<evidence type="ECO:0000256" key="1">
    <source>
        <dbReference type="SAM" id="MobiDB-lite"/>
    </source>
</evidence>
<name>A0A5E4MBP1_9HEMI</name>
<feature type="region of interest" description="Disordered" evidence="1">
    <location>
        <begin position="69"/>
        <end position="93"/>
    </location>
</feature>
<gene>
    <name evidence="2" type="ORF">CINCED_3A021022</name>
</gene>
<accession>A0A5E4MBP1</accession>
<proteinExistence type="predicted"/>
<dbReference type="EMBL" id="CABPRJ010000479">
    <property type="protein sequence ID" value="VVC28259.1"/>
    <property type="molecule type" value="Genomic_DNA"/>
</dbReference>
<protein>
    <submittedName>
        <fullName evidence="2">Uncharacterized protein</fullName>
    </submittedName>
</protein>
<dbReference type="Proteomes" id="UP000325440">
    <property type="component" value="Unassembled WGS sequence"/>
</dbReference>
<evidence type="ECO:0000313" key="2">
    <source>
        <dbReference type="EMBL" id="VVC28259.1"/>
    </source>
</evidence>
<keyword evidence="3" id="KW-1185">Reference proteome</keyword>
<organism evidence="2 3">
    <name type="scientific">Cinara cedri</name>
    <dbReference type="NCBI Taxonomy" id="506608"/>
    <lineage>
        <taxon>Eukaryota</taxon>
        <taxon>Metazoa</taxon>
        <taxon>Ecdysozoa</taxon>
        <taxon>Arthropoda</taxon>
        <taxon>Hexapoda</taxon>
        <taxon>Insecta</taxon>
        <taxon>Pterygota</taxon>
        <taxon>Neoptera</taxon>
        <taxon>Paraneoptera</taxon>
        <taxon>Hemiptera</taxon>
        <taxon>Sternorrhyncha</taxon>
        <taxon>Aphidomorpha</taxon>
        <taxon>Aphidoidea</taxon>
        <taxon>Aphididae</taxon>
        <taxon>Lachninae</taxon>
        <taxon>Cinara</taxon>
    </lineage>
</organism>
<reference evidence="2 3" key="1">
    <citation type="submission" date="2019-08" db="EMBL/GenBank/DDBJ databases">
        <authorList>
            <person name="Alioto T."/>
            <person name="Alioto T."/>
            <person name="Gomez Garrido J."/>
        </authorList>
    </citation>
    <scope>NUCLEOTIDE SEQUENCE [LARGE SCALE GENOMIC DNA]</scope>
</reference>